<dbReference type="InterPro" id="IPR021787">
    <property type="entry name" value="DUF3352"/>
</dbReference>
<evidence type="ECO:0000313" key="3">
    <source>
        <dbReference type="Proteomes" id="UP000249354"/>
    </source>
</evidence>
<evidence type="ECO:0000256" key="1">
    <source>
        <dbReference type="SAM" id="MobiDB-lite"/>
    </source>
</evidence>
<dbReference type="EMBL" id="QBMC01000016">
    <property type="protein sequence ID" value="PZO21891.1"/>
    <property type="molecule type" value="Genomic_DNA"/>
</dbReference>
<dbReference type="Pfam" id="PF11832">
    <property type="entry name" value="DUF3352"/>
    <property type="match status" value="1"/>
</dbReference>
<feature type="region of interest" description="Disordered" evidence="1">
    <location>
        <begin position="409"/>
        <end position="438"/>
    </location>
</feature>
<dbReference type="AlphaFoldDB" id="A0A2W4WCF5"/>
<dbReference type="Proteomes" id="UP000249354">
    <property type="component" value="Unassembled WGS sequence"/>
</dbReference>
<organism evidence="2 3">
    <name type="scientific">Leptolyngbya foveolarum</name>
    <dbReference type="NCBI Taxonomy" id="47253"/>
    <lineage>
        <taxon>Bacteria</taxon>
        <taxon>Bacillati</taxon>
        <taxon>Cyanobacteriota</taxon>
        <taxon>Cyanophyceae</taxon>
        <taxon>Leptolyngbyales</taxon>
        <taxon>Leptolyngbyaceae</taxon>
        <taxon>Leptolyngbya group</taxon>
        <taxon>Leptolyngbya</taxon>
    </lineage>
</organism>
<protein>
    <recommendedName>
        <fullName evidence="4">DUF3352 domain-containing protein</fullName>
    </recommendedName>
</protein>
<proteinExistence type="predicted"/>
<reference evidence="3" key="1">
    <citation type="submission" date="2018-04" db="EMBL/GenBank/DDBJ databases">
        <authorList>
            <person name="Cornet L."/>
        </authorList>
    </citation>
    <scope>NUCLEOTIDE SEQUENCE [LARGE SCALE GENOMIC DNA]</scope>
</reference>
<name>A0A2W4WCF5_9CYAN</name>
<gene>
    <name evidence="2" type="ORF">DCF25_04295</name>
</gene>
<accession>A0A2W4WCF5</accession>
<evidence type="ECO:0000313" key="2">
    <source>
        <dbReference type="EMBL" id="PZO21891.1"/>
    </source>
</evidence>
<sequence>MNGRKAVASKFALRLPKGLTERWSQRKPPMLVLLGVTLLVSGGAIALLNFRQQAPRSLAPVGMQMVPQTALATVTLTTDELTWTKLRQFGTADTQQQLDDFLKGWKQRLFAANGYQFKQDVKPWIGDRVTLALLPAKAAGTAGGSGLAGLDFVLVVPIEDALKAKSALTQALASSEVVKVERTYKGVKVQTVTSPQGDTVETAVIGANWILLGSTAAAVDQAIDTYKGGRSLLDVTGYRKAATRMEVPQPQGKDFAQLYLNIPAATQAFEPPVDVSGNQRAGQRGSQRASILPLQGSEGIVAKVLVEPEGLRFEGTSWLLPKQDLVYGNMSNEAGEMPRRLPGDTLIMMSGSNLQQFWQGFSEGKTAPPFFPDPQNLKAGLLTQTGLDIDEDIMPWAAGEFALGMLPPQAKTASEEKASENAQQAAGAGEPQSEGEADTKAVESAHLLLMVQTNDRETAESVWSQLDDVMASRYRFAVEKNEFEGGSVTEWISPFQGVQFSHGWLPGNVTFFGVGDGMAQAIIPKSGMGNRTPPGPSLAENQLFQTLTSQGPKPNNGNFYIDLEQINQLDNVFPLPQLGEEGPAAAIQAVGLTSKVGDRTMDYDLYIKLVKAAKPGPL</sequence>
<evidence type="ECO:0008006" key="4">
    <source>
        <dbReference type="Google" id="ProtNLM"/>
    </source>
</evidence>
<comment type="caution">
    <text evidence="2">The sequence shown here is derived from an EMBL/GenBank/DDBJ whole genome shotgun (WGS) entry which is preliminary data.</text>
</comment>
<reference evidence="2 3" key="2">
    <citation type="submission" date="2018-06" db="EMBL/GenBank/DDBJ databases">
        <title>Metagenomic assembly of (sub)arctic Cyanobacteria and their associated microbiome from non-axenic cultures.</title>
        <authorList>
            <person name="Baurain D."/>
        </authorList>
    </citation>
    <scope>NUCLEOTIDE SEQUENCE [LARGE SCALE GENOMIC DNA]</scope>
    <source>
        <strain evidence="2">ULC129bin1</strain>
    </source>
</reference>